<dbReference type="EMBL" id="JANAVB010008398">
    <property type="protein sequence ID" value="KAJ6841790.1"/>
    <property type="molecule type" value="Genomic_DNA"/>
</dbReference>
<evidence type="ECO:0000313" key="3">
    <source>
        <dbReference type="Proteomes" id="UP001140949"/>
    </source>
</evidence>
<sequence length="445" mass="49099">MQSSIPNVSLFPPQPHLPVPSCHMPLISTSPHIPRATSISGSGAEFPEQVAGDFLRKPRRRRSVAGIDQEELVHPEKLADPDSLFFDLEGVKVHHKVYHHDEEEEGTASTGLPVILLHGFGASLFSWRRVMQPLARAVRSKVLAFDRPAFGLTSRERRDSVPINPYSMAFSVLATLSFVDMLGTGKAILMGHSAGCLVAVNAYFEAPEKVAALILVAPAIVAPLVLRAGEKTNDEKGKDIQIEDGGSNLADGENLFFRIWKGLRKLYMLIAGIALQILKRVRDIVSSLFSKVLCSLLRSAFAVMLVRLVMDKFGVLAVRNAWYDASGVTDHVVQGYTKPLRAKGWEMALLEYTIAMLTDSALKSARPLTKRLSEITCPVLIVTGDTDRIVPAWNAVRLSKAIPGSTLEVIKNCGHLPHEERVEEFIRIVERFMERISGAQQSFHN</sequence>
<dbReference type="InterPro" id="IPR000073">
    <property type="entry name" value="AB_hydrolase_1"/>
</dbReference>
<feature type="domain" description="AB hydrolase-1" evidence="1">
    <location>
        <begin position="114"/>
        <end position="427"/>
    </location>
</feature>
<protein>
    <recommendedName>
        <fullName evidence="1">AB hydrolase-1 domain-containing protein</fullName>
    </recommendedName>
</protein>
<dbReference type="GO" id="GO:0003824">
    <property type="term" value="F:catalytic activity"/>
    <property type="evidence" value="ECO:0007669"/>
    <property type="project" value="InterPro"/>
</dbReference>
<dbReference type="Gene3D" id="3.40.50.1820">
    <property type="entry name" value="alpha/beta hydrolase"/>
    <property type="match status" value="1"/>
</dbReference>
<evidence type="ECO:0000259" key="1">
    <source>
        <dbReference type="Pfam" id="PF12697"/>
    </source>
</evidence>
<reference evidence="2" key="2">
    <citation type="submission" date="2023-04" db="EMBL/GenBank/DDBJ databases">
        <authorList>
            <person name="Bruccoleri R.E."/>
            <person name="Oakeley E.J."/>
            <person name="Faust A.-M."/>
            <person name="Dessus-Babus S."/>
            <person name="Altorfer M."/>
            <person name="Burckhardt D."/>
            <person name="Oertli M."/>
            <person name="Naumann U."/>
            <person name="Petersen F."/>
            <person name="Wong J."/>
        </authorList>
    </citation>
    <scope>NUCLEOTIDE SEQUENCE</scope>
    <source>
        <strain evidence="2">GSM-AAB239-AS_SAM_17_03QT</strain>
        <tissue evidence="2">Leaf</tissue>
    </source>
</reference>
<comment type="caution">
    <text evidence="2">The sequence shown here is derived from an EMBL/GenBank/DDBJ whole genome shotgun (WGS) entry which is preliminary data.</text>
</comment>
<dbReference type="InterPro" id="IPR029058">
    <property type="entry name" value="AB_hydrolase_fold"/>
</dbReference>
<dbReference type="Pfam" id="PF12697">
    <property type="entry name" value="Abhydrolase_6"/>
    <property type="match status" value="1"/>
</dbReference>
<dbReference type="AlphaFoldDB" id="A0AAX6HLE1"/>
<organism evidence="2 3">
    <name type="scientific">Iris pallida</name>
    <name type="common">Sweet iris</name>
    <dbReference type="NCBI Taxonomy" id="29817"/>
    <lineage>
        <taxon>Eukaryota</taxon>
        <taxon>Viridiplantae</taxon>
        <taxon>Streptophyta</taxon>
        <taxon>Embryophyta</taxon>
        <taxon>Tracheophyta</taxon>
        <taxon>Spermatophyta</taxon>
        <taxon>Magnoliopsida</taxon>
        <taxon>Liliopsida</taxon>
        <taxon>Asparagales</taxon>
        <taxon>Iridaceae</taxon>
        <taxon>Iridoideae</taxon>
        <taxon>Irideae</taxon>
        <taxon>Iris</taxon>
    </lineage>
</organism>
<dbReference type="GO" id="GO:0009941">
    <property type="term" value="C:chloroplast envelope"/>
    <property type="evidence" value="ECO:0007669"/>
    <property type="project" value="TreeGrafter"/>
</dbReference>
<dbReference type="SUPFAM" id="SSF53474">
    <property type="entry name" value="alpha/beta-Hydrolases"/>
    <property type="match status" value="1"/>
</dbReference>
<name>A0AAX6HLE1_IRIPA</name>
<dbReference type="PRINTS" id="PR00412">
    <property type="entry name" value="EPOXHYDRLASE"/>
</dbReference>
<dbReference type="InterPro" id="IPR000639">
    <property type="entry name" value="Epox_hydrolase-like"/>
</dbReference>
<reference evidence="2" key="1">
    <citation type="journal article" date="2023" name="GigaByte">
        <title>Genome assembly of the bearded iris, Iris pallida Lam.</title>
        <authorList>
            <person name="Bruccoleri R.E."/>
            <person name="Oakeley E.J."/>
            <person name="Faust A.M.E."/>
            <person name="Altorfer M."/>
            <person name="Dessus-Babus S."/>
            <person name="Burckhardt D."/>
            <person name="Oertli M."/>
            <person name="Naumann U."/>
            <person name="Petersen F."/>
            <person name="Wong J."/>
        </authorList>
    </citation>
    <scope>NUCLEOTIDE SEQUENCE</scope>
    <source>
        <strain evidence="2">GSM-AAB239-AS_SAM_17_03QT</strain>
    </source>
</reference>
<dbReference type="PANTHER" id="PTHR43689">
    <property type="entry name" value="HYDROLASE"/>
    <property type="match status" value="1"/>
</dbReference>
<evidence type="ECO:0000313" key="2">
    <source>
        <dbReference type="EMBL" id="KAJ6841790.1"/>
    </source>
</evidence>
<keyword evidence="3" id="KW-1185">Reference proteome</keyword>
<dbReference type="Proteomes" id="UP001140949">
    <property type="component" value="Unassembled WGS sequence"/>
</dbReference>
<accession>A0AAX6HLE1</accession>
<proteinExistence type="predicted"/>
<dbReference type="PANTHER" id="PTHR43689:SF1">
    <property type="entry name" value="ALPHA_BETA-HYDROLASES SUPERFAMILY PROTEIN"/>
    <property type="match status" value="1"/>
</dbReference>
<gene>
    <name evidence="2" type="ORF">M6B38_305340</name>
</gene>